<evidence type="ECO:0000256" key="2">
    <source>
        <dbReference type="ARBA" id="ARBA00022540"/>
    </source>
</evidence>
<dbReference type="GO" id="GO:0003743">
    <property type="term" value="F:translation initiation factor activity"/>
    <property type="evidence" value="ECO:0007669"/>
    <property type="project" value="UniProtKB-KW"/>
</dbReference>
<dbReference type="GO" id="GO:0005852">
    <property type="term" value="C:eukaryotic translation initiation factor 3 complex"/>
    <property type="evidence" value="ECO:0007669"/>
    <property type="project" value="InterPro"/>
</dbReference>
<gene>
    <name evidence="5" type="ORF">12.t00039</name>
</gene>
<organism evidence="5">
    <name type="scientific">Asparagus officinalis</name>
    <name type="common">Garden asparagus</name>
    <dbReference type="NCBI Taxonomy" id="4686"/>
    <lineage>
        <taxon>Eukaryota</taxon>
        <taxon>Viridiplantae</taxon>
        <taxon>Streptophyta</taxon>
        <taxon>Embryophyta</taxon>
        <taxon>Tracheophyta</taxon>
        <taxon>Spermatophyta</taxon>
        <taxon>Magnoliopsida</taxon>
        <taxon>Liliopsida</taxon>
        <taxon>Asparagales</taxon>
        <taxon>Asparagaceae</taxon>
        <taxon>Asparagoideae</taxon>
        <taxon>Asparagus</taxon>
    </lineage>
</organism>
<keyword evidence="3" id="KW-0648">Protein biosynthesis</keyword>
<dbReference type="EMBL" id="AC183409">
    <property type="protein sequence ID" value="ABB55323.1"/>
    <property type="molecule type" value="Genomic_DNA"/>
</dbReference>
<evidence type="ECO:0000256" key="3">
    <source>
        <dbReference type="ARBA" id="ARBA00022917"/>
    </source>
</evidence>
<dbReference type="InterPro" id="IPR016650">
    <property type="entry name" value="eIF3e"/>
</dbReference>
<keyword evidence="2" id="KW-0396">Initiation factor</keyword>
<dbReference type="PANTHER" id="PTHR10317">
    <property type="entry name" value="EUKARYOTIC TRANSLATION INITIATION FACTOR 3 SUBUNIT E"/>
    <property type="match status" value="1"/>
</dbReference>
<evidence type="ECO:0000313" key="5">
    <source>
        <dbReference type="EMBL" id="ABB55323.1"/>
    </source>
</evidence>
<reference evidence="5" key="1">
    <citation type="submission" date="2006-04" db="EMBL/GenBank/DDBJ databases">
        <title>Comparative Sequence and Genetic Analyses of the Asparagus, Onion, and Rice Genomes Reveal Similar Structures, But No Microsynteny.</title>
        <authorList>
            <person name="Jernej J."/>
            <person name="Suzuki G."/>
            <person name="McCallum J."/>
            <person name="Cheung F."/>
            <person name="Arbogast T."/>
            <person name="Tallon L.J."/>
            <person name="Smith S."/>
            <person name="Utterback T."/>
            <person name="Havey M.J."/>
            <person name="Town C.D."/>
        </authorList>
    </citation>
    <scope>NUCLEOTIDE SEQUENCE</scope>
</reference>
<dbReference type="AlphaFoldDB" id="Q2XNU9"/>
<evidence type="ECO:0000259" key="4">
    <source>
        <dbReference type="Pfam" id="PF09440"/>
    </source>
</evidence>
<keyword evidence="1" id="KW-0963">Cytoplasm</keyword>
<evidence type="ECO:0000256" key="1">
    <source>
        <dbReference type="ARBA" id="ARBA00022490"/>
    </source>
</evidence>
<feature type="domain" description="Eukaryotic translation initiation factor 3 subunit E N-terminal" evidence="4">
    <location>
        <begin position="5"/>
        <end position="41"/>
    </location>
</feature>
<name>Q2XNU9_ASPOF</name>
<protein>
    <submittedName>
        <fullName evidence="5">eIF3e-related protein</fullName>
    </submittedName>
</protein>
<accession>Q2XNU9</accession>
<proteinExistence type="predicted"/>
<sequence>MNAWSAKIDLKSKTNMVDYAMAIHKNLYHTEEVPQGQIRNPSERSLSVHWGKLTAEILMQNWDEALEELNRLKEIIDSKVTDPVDRVHCRRLRRSFRSGRSTGVVAAVDRYRAQDPEFCSAGVCYKYPNVSRVCRTSKRELFGC</sequence>
<dbReference type="InterPro" id="IPR019010">
    <property type="entry name" value="eIF3e_N"/>
</dbReference>
<dbReference type="Pfam" id="PF09440">
    <property type="entry name" value="eIF3_N"/>
    <property type="match status" value="1"/>
</dbReference>